<dbReference type="GeneID" id="79021350"/>
<organism evidence="1 2">
    <name type="scientific">Anaerococcus vaginalis</name>
    <dbReference type="NCBI Taxonomy" id="33037"/>
    <lineage>
        <taxon>Bacteria</taxon>
        <taxon>Bacillati</taxon>
        <taxon>Bacillota</taxon>
        <taxon>Tissierellia</taxon>
        <taxon>Tissierellales</taxon>
        <taxon>Peptoniphilaceae</taxon>
        <taxon>Anaerococcus</taxon>
    </lineage>
</organism>
<proteinExistence type="predicted"/>
<name>A0A7T4K5D6_9FIRM</name>
<accession>A0A7T4K5D6</accession>
<dbReference type="PANTHER" id="PTHR30087">
    <property type="entry name" value="INNER MEMBRANE PROTEIN"/>
    <property type="match status" value="1"/>
</dbReference>
<dbReference type="RefSeq" id="WP_004838032.1">
    <property type="nucleotide sequence ID" value="NZ_CP066014.1"/>
</dbReference>
<dbReference type="Pfam" id="PF04463">
    <property type="entry name" value="2-thiour_desulf"/>
    <property type="match status" value="1"/>
</dbReference>
<dbReference type="EMBL" id="CP066014">
    <property type="protein sequence ID" value="QQB62139.1"/>
    <property type="molecule type" value="Genomic_DNA"/>
</dbReference>
<sequence length="152" mass="17218">MNVLISRCLLGINCRYDGKNNEIKNLKEKFPQINFIDVCPEVDSGMKTPRKPCEIKNSKVINVDGVDFTKNFKKGGEIALEICKKNNIKIALLKAKSPSCGKDFIYDGNFNKNLVKGDGITCQILKKNDIIIFTEKEIEEFYSYIKAKISES</sequence>
<dbReference type="Proteomes" id="UP000595276">
    <property type="component" value="Chromosome"/>
</dbReference>
<evidence type="ECO:0000313" key="1">
    <source>
        <dbReference type="EMBL" id="QQB62139.1"/>
    </source>
</evidence>
<dbReference type="PANTHER" id="PTHR30087:SF1">
    <property type="entry name" value="HYPOTHETICAL CYTOSOLIC PROTEIN"/>
    <property type="match status" value="1"/>
</dbReference>
<dbReference type="KEGG" id="avg:I6H45_01320"/>
<reference evidence="1 2" key="1">
    <citation type="submission" date="2020-12" db="EMBL/GenBank/DDBJ databases">
        <title>FDA dAtabase for Regulatory Grade micrObial Sequences (FDA-ARGOS): Supporting development and validation of Infectious Disease Dx tests.</title>
        <authorList>
            <person name="Sproer C."/>
            <person name="Gronow S."/>
            <person name="Severitt S."/>
            <person name="Schroder I."/>
            <person name="Tallon L."/>
            <person name="Sadzewicz L."/>
            <person name="Zhao X."/>
            <person name="Boylan J."/>
            <person name="Ott S."/>
            <person name="Bowen H."/>
            <person name="Vavikolanu K."/>
            <person name="Mehta A."/>
            <person name="Aluvathingal J."/>
            <person name="Nadendla S."/>
            <person name="Lowell S."/>
            <person name="Myers T."/>
            <person name="Yan Y."/>
            <person name="Sichtig H."/>
        </authorList>
    </citation>
    <scope>NUCLEOTIDE SEQUENCE [LARGE SCALE GENOMIC DNA]</scope>
    <source>
        <strain evidence="1 2">FDAARGOS_988</strain>
    </source>
</reference>
<protein>
    <submittedName>
        <fullName evidence="1">DUF523 domain-containing protein</fullName>
    </submittedName>
</protein>
<dbReference type="InterPro" id="IPR007553">
    <property type="entry name" value="2-thiour_desulf"/>
</dbReference>
<evidence type="ECO:0000313" key="2">
    <source>
        <dbReference type="Proteomes" id="UP000595276"/>
    </source>
</evidence>
<dbReference type="AlphaFoldDB" id="A0A7T4K5D6"/>
<gene>
    <name evidence="1" type="ORF">I6H45_01320</name>
</gene>